<evidence type="ECO:0000313" key="8">
    <source>
        <dbReference type="RefSeq" id="XP_071923338.1"/>
    </source>
</evidence>
<accession>A0A6P6UL25</accession>
<dbReference type="SMART" id="SM00733">
    <property type="entry name" value="Mterf"/>
    <property type="match status" value="5"/>
</dbReference>
<comment type="similarity">
    <text evidence="1">Belongs to the mTERF family.</text>
</comment>
<dbReference type="Proteomes" id="UP001652660">
    <property type="component" value="Chromosome 10e"/>
</dbReference>
<dbReference type="RefSeq" id="XP_027091018.2">
    <property type="nucleotide sequence ID" value="XM_027235217.2"/>
</dbReference>
<reference evidence="4" key="1">
    <citation type="journal article" date="2025" name="Foods">
        <title>Unveiling the Microbial Signatures of Arabica Coffee Cherries: Insights into Ripeness Specific Diversity, Functional Traits, and Implications for Quality and Safety.</title>
        <authorList>
            <consortium name="RefSeq"/>
            <person name="Tenea G.N."/>
            <person name="Cifuentes V."/>
            <person name="Reyes P."/>
            <person name="Cevallos-Vallejos M."/>
        </authorList>
    </citation>
    <scope>NUCLEOTIDE SEQUENCE [LARGE SCALE GENOMIC DNA]</scope>
</reference>
<dbReference type="PANTHER" id="PTHR13068">
    <property type="entry name" value="CGI-12 PROTEIN-RELATED"/>
    <property type="match status" value="1"/>
</dbReference>
<dbReference type="GO" id="GO:0006353">
    <property type="term" value="P:DNA-templated transcription termination"/>
    <property type="evidence" value="ECO:0007669"/>
    <property type="project" value="UniProtKB-KW"/>
</dbReference>
<dbReference type="InterPro" id="IPR003690">
    <property type="entry name" value="MTERF"/>
</dbReference>
<evidence type="ECO:0000313" key="4">
    <source>
        <dbReference type="Proteomes" id="UP001652660"/>
    </source>
</evidence>
<name>A0A6P6UL25_COFAR</name>
<dbReference type="RefSeq" id="XP_027091021.2">
    <property type="nucleotide sequence ID" value="XM_027235220.2"/>
</dbReference>
<evidence type="ECO:0000313" key="7">
    <source>
        <dbReference type="RefSeq" id="XP_027091021.2"/>
    </source>
</evidence>
<keyword evidence="2" id="KW-0806">Transcription termination</keyword>
<keyword evidence="2" id="KW-0804">Transcription</keyword>
<dbReference type="AlphaFoldDB" id="A0A6P6UL25"/>
<dbReference type="GO" id="GO:0003676">
    <property type="term" value="F:nucleic acid binding"/>
    <property type="evidence" value="ECO:0007669"/>
    <property type="project" value="InterPro"/>
</dbReference>
<keyword evidence="2" id="KW-0805">Transcription regulation</keyword>
<organism evidence="4 7">
    <name type="scientific">Coffea arabica</name>
    <name type="common">Arabian coffee</name>
    <dbReference type="NCBI Taxonomy" id="13443"/>
    <lineage>
        <taxon>Eukaryota</taxon>
        <taxon>Viridiplantae</taxon>
        <taxon>Streptophyta</taxon>
        <taxon>Embryophyta</taxon>
        <taxon>Tracheophyta</taxon>
        <taxon>Spermatophyta</taxon>
        <taxon>Magnoliopsida</taxon>
        <taxon>eudicotyledons</taxon>
        <taxon>Gunneridae</taxon>
        <taxon>Pentapetalae</taxon>
        <taxon>asterids</taxon>
        <taxon>lamiids</taxon>
        <taxon>Gentianales</taxon>
        <taxon>Rubiaceae</taxon>
        <taxon>Ixoroideae</taxon>
        <taxon>Gardenieae complex</taxon>
        <taxon>Bertiereae - Coffeeae clade</taxon>
        <taxon>Coffeeae</taxon>
        <taxon>Coffea</taxon>
    </lineage>
</organism>
<dbReference type="InterPro" id="IPR038538">
    <property type="entry name" value="MTERF_sf"/>
</dbReference>
<gene>
    <name evidence="5 6 7 8" type="primary">LOC113711962</name>
</gene>
<evidence type="ECO:0000256" key="3">
    <source>
        <dbReference type="ARBA" id="ARBA00022946"/>
    </source>
</evidence>
<evidence type="ECO:0000313" key="6">
    <source>
        <dbReference type="RefSeq" id="XP_027091019.2"/>
    </source>
</evidence>
<sequence>MMTCVSKIQFSGSRTVSFRCLLHCSTTSNTAQLEKNSSFLEEYLLNSLGFSKQEAVSALKKVNRTKPIKKDPNLVVNYFENLGLNKYHIKSIVSSYPKVLLCRVDKSLKPKIRFLQDLGVSGPALIKVILACKQLIWGRGLDGHFKPRINYLRELLGTDEKVVLALKKYALLLGPIECEKVDKNILLLQNYGFSKEKIAALIANNPRHIFLTTPERIEEKLRLVENFLGIPRESTMFYYGVQILCGRQKSTIDNKFDILRSYGWSNVHIFTMVRRLPLTLTMSGNRVRKSLDYFMNELGYTPYYLASRPFLFTLSLEKRVKPRNEVLKILNEKNKSTRKGDLGQVVCLRELKFVQDYLLPYKDEFPNMFESYVRNVGAQQIGTL</sequence>
<evidence type="ECO:0000256" key="2">
    <source>
        <dbReference type="ARBA" id="ARBA00022472"/>
    </source>
</evidence>
<dbReference type="Gene3D" id="1.25.70.10">
    <property type="entry name" value="Transcription termination factor 3, mitochondrial"/>
    <property type="match status" value="1"/>
</dbReference>
<reference evidence="5 6" key="2">
    <citation type="submission" date="2025-05" db="UniProtKB">
        <authorList>
            <consortium name="RefSeq"/>
        </authorList>
    </citation>
    <scope>IDENTIFICATION</scope>
    <source>
        <tissue evidence="5 6">Leaves</tissue>
    </source>
</reference>
<dbReference type="OrthoDB" id="637682at2759"/>
<evidence type="ECO:0000256" key="1">
    <source>
        <dbReference type="ARBA" id="ARBA00007692"/>
    </source>
</evidence>
<dbReference type="RefSeq" id="XP_027091019.2">
    <property type="nucleotide sequence ID" value="XM_027235218.2"/>
</dbReference>
<dbReference type="GeneID" id="113711962"/>
<evidence type="ECO:0000313" key="5">
    <source>
        <dbReference type="RefSeq" id="XP_027091018.2"/>
    </source>
</evidence>
<dbReference type="Pfam" id="PF02536">
    <property type="entry name" value="mTERF"/>
    <property type="match status" value="1"/>
</dbReference>
<protein>
    <recommendedName>
        <fullName evidence="9">Transcription termination factor MTERF4, chloroplastic-like</fullName>
    </recommendedName>
</protein>
<evidence type="ECO:0008006" key="9">
    <source>
        <dbReference type="Google" id="ProtNLM"/>
    </source>
</evidence>
<dbReference type="PANTHER" id="PTHR13068:SF231">
    <property type="entry name" value="TRANSCRIPTION TERMINATION FACTOR MTERF2, CHLOROPLASTIC-LIKE"/>
    <property type="match status" value="1"/>
</dbReference>
<proteinExistence type="inferred from homology"/>
<dbReference type="RefSeq" id="XP_071923338.1">
    <property type="nucleotide sequence ID" value="XM_072067237.1"/>
</dbReference>
<keyword evidence="3" id="KW-0809">Transit peptide</keyword>
<keyword evidence="4" id="KW-1185">Reference proteome</keyword>